<gene>
    <name evidence="2" type="ORF">NC653_017497</name>
</gene>
<comment type="caution">
    <text evidence="2">The sequence shown here is derived from an EMBL/GenBank/DDBJ whole genome shotgun (WGS) entry which is preliminary data.</text>
</comment>
<dbReference type="EMBL" id="JAQIZT010000006">
    <property type="protein sequence ID" value="KAJ6994711.1"/>
    <property type="molecule type" value="Genomic_DNA"/>
</dbReference>
<reference evidence="2" key="1">
    <citation type="journal article" date="2023" name="Mol. Ecol. Resour.">
        <title>Chromosome-level genome assembly of a triploid poplar Populus alba 'Berolinensis'.</title>
        <authorList>
            <person name="Chen S."/>
            <person name="Yu Y."/>
            <person name="Wang X."/>
            <person name="Wang S."/>
            <person name="Zhang T."/>
            <person name="Zhou Y."/>
            <person name="He R."/>
            <person name="Meng N."/>
            <person name="Wang Y."/>
            <person name="Liu W."/>
            <person name="Liu Z."/>
            <person name="Liu J."/>
            <person name="Guo Q."/>
            <person name="Huang H."/>
            <person name="Sederoff R.R."/>
            <person name="Wang G."/>
            <person name="Qu G."/>
            <person name="Chen S."/>
        </authorList>
    </citation>
    <scope>NUCLEOTIDE SEQUENCE</scope>
    <source>
        <strain evidence="2">SC-2020</strain>
    </source>
</reference>
<evidence type="ECO:0000256" key="1">
    <source>
        <dbReference type="SAM" id="MobiDB-lite"/>
    </source>
</evidence>
<sequence length="67" mass="7323">MFREPTVAHDSALGSNAPDPARQNQLFSSIFAMQRLDESNHTINLISGKDVSAFPLISKSPGRRPTV</sequence>
<name>A0AAD6W112_9ROSI</name>
<keyword evidence="3" id="KW-1185">Reference proteome</keyword>
<evidence type="ECO:0000313" key="3">
    <source>
        <dbReference type="Proteomes" id="UP001164929"/>
    </source>
</evidence>
<accession>A0AAD6W112</accession>
<evidence type="ECO:0000313" key="2">
    <source>
        <dbReference type="EMBL" id="KAJ6994711.1"/>
    </source>
</evidence>
<protein>
    <submittedName>
        <fullName evidence="2">Uncharacterized protein</fullName>
    </submittedName>
</protein>
<dbReference type="Proteomes" id="UP001164929">
    <property type="component" value="Chromosome 6"/>
</dbReference>
<feature type="region of interest" description="Disordered" evidence="1">
    <location>
        <begin position="1"/>
        <end position="21"/>
    </location>
</feature>
<organism evidence="2 3">
    <name type="scientific">Populus alba x Populus x berolinensis</name>
    <dbReference type="NCBI Taxonomy" id="444605"/>
    <lineage>
        <taxon>Eukaryota</taxon>
        <taxon>Viridiplantae</taxon>
        <taxon>Streptophyta</taxon>
        <taxon>Embryophyta</taxon>
        <taxon>Tracheophyta</taxon>
        <taxon>Spermatophyta</taxon>
        <taxon>Magnoliopsida</taxon>
        <taxon>eudicotyledons</taxon>
        <taxon>Gunneridae</taxon>
        <taxon>Pentapetalae</taxon>
        <taxon>rosids</taxon>
        <taxon>fabids</taxon>
        <taxon>Malpighiales</taxon>
        <taxon>Salicaceae</taxon>
        <taxon>Saliceae</taxon>
        <taxon>Populus</taxon>
    </lineage>
</organism>
<proteinExistence type="predicted"/>
<dbReference type="AlphaFoldDB" id="A0AAD6W112"/>